<dbReference type="GO" id="GO:0006412">
    <property type="term" value="P:translation"/>
    <property type="evidence" value="ECO:0007669"/>
    <property type="project" value="UniProtKB-UniRule"/>
</dbReference>
<keyword evidence="3" id="KW-1185">Reference proteome</keyword>
<dbReference type="Gene3D" id="1.10.20.60">
    <property type="entry name" value="Glu-tRNAGln amidotransferase C subunit, N-terminal domain"/>
    <property type="match status" value="1"/>
</dbReference>
<keyword evidence="1" id="KW-0648">Protein biosynthesis</keyword>
<dbReference type="EMBL" id="VWXX01000002">
    <property type="protein sequence ID" value="KAA6187391.1"/>
    <property type="molecule type" value="Genomic_DNA"/>
</dbReference>
<dbReference type="Proteomes" id="UP000322981">
    <property type="component" value="Unassembled WGS sequence"/>
</dbReference>
<keyword evidence="1" id="KW-0436">Ligase</keyword>
<dbReference type="OrthoDB" id="9794326at2"/>
<evidence type="ECO:0000313" key="2">
    <source>
        <dbReference type="EMBL" id="KAA6187391.1"/>
    </source>
</evidence>
<proteinExistence type="inferred from homology"/>
<name>A0A5M8FU90_9GAMM</name>
<accession>A0A5M8FU90</accession>
<dbReference type="NCBIfam" id="TIGR00135">
    <property type="entry name" value="gatC"/>
    <property type="match status" value="1"/>
</dbReference>
<dbReference type="GO" id="GO:0050567">
    <property type="term" value="F:glutaminyl-tRNA synthase (glutamine-hydrolyzing) activity"/>
    <property type="evidence" value="ECO:0007669"/>
    <property type="project" value="UniProtKB-UniRule"/>
</dbReference>
<evidence type="ECO:0000256" key="1">
    <source>
        <dbReference type="HAMAP-Rule" id="MF_00122"/>
    </source>
</evidence>
<evidence type="ECO:0000313" key="3">
    <source>
        <dbReference type="Proteomes" id="UP000322981"/>
    </source>
</evidence>
<dbReference type="PANTHER" id="PTHR15004:SF0">
    <property type="entry name" value="GLUTAMYL-TRNA(GLN) AMIDOTRANSFERASE SUBUNIT C, MITOCHONDRIAL"/>
    <property type="match status" value="1"/>
</dbReference>
<comment type="function">
    <text evidence="1">Allows the formation of correctly charged Asn-tRNA(Asn) or Gln-tRNA(Gln) through the transamidation of misacylated Asp-tRNA(Asn) or Glu-tRNA(Gln) in organisms which lack either or both of asparaginyl-tRNA or glutaminyl-tRNA synthetases. The reaction takes place in the presence of glutamine and ATP through an activated phospho-Asp-tRNA(Asn) or phospho-Glu-tRNA(Gln).</text>
</comment>
<dbReference type="AlphaFoldDB" id="A0A5M8FU90"/>
<dbReference type="InterPro" id="IPR036113">
    <property type="entry name" value="Asp/Glu-ADT_sf_sub_c"/>
</dbReference>
<dbReference type="SUPFAM" id="SSF141000">
    <property type="entry name" value="Glu-tRNAGln amidotransferase C subunit"/>
    <property type="match status" value="1"/>
</dbReference>
<keyword evidence="1" id="KW-0067">ATP-binding</keyword>
<dbReference type="GO" id="GO:0016740">
    <property type="term" value="F:transferase activity"/>
    <property type="evidence" value="ECO:0007669"/>
    <property type="project" value="UniProtKB-KW"/>
</dbReference>
<comment type="subunit">
    <text evidence="1">Heterotrimer of A, B and C subunits.</text>
</comment>
<keyword evidence="2" id="KW-0808">Transferase</keyword>
<dbReference type="GO" id="GO:0050566">
    <property type="term" value="F:asparaginyl-tRNA synthase (glutamine-hydrolyzing) activity"/>
    <property type="evidence" value="ECO:0007669"/>
    <property type="project" value="RHEA"/>
</dbReference>
<gene>
    <name evidence="1 2" type="primary">gatC</name>
    <name evidence="2" type="ORF">F2Q65_02395</name>
</gene>
<comment type="catalytic activity">
    <reaction evidence="1">
        <text>L-aspartyl-tRNA(Asn) + L-glutamine + ATP + H2O = L-asparaginyl-tRNA(Asn) + L-glutamate + ADP + phosphate + 2 H(+)</text>
        <dbReference type="Rhea" id="RHEA:14513"/>
        <dbReference type="Rhea" id="RHEA-COMP:9674"/>
        <dbReference type="Rhea" id="RHEA-COMP:9677"/>
        <dbReference type="ChEBI" id="CHEBI:15377"/>
        <dbReference type="ChEBI" id="CHEBI:15378"/>
        <dbReference type="ChEBI" id="CHEBI:29985"/>
        <dbReference type="ChEBI" id="CHEBI:30616"/>
        <dbReference type="ChEBI" id="CHEBI:43474"/>
        <dbReference type="ChEBI" id="CHEBI:58359"/>
        <dbReference type="ChEBI" id="CHEBI:78515"/>
        <dbReference type="ChEBI" id="CHEBI:78516"/>
        <dbReference type="ChEBI" id="CHEBI:456216"/>
    </reaction>
</comment>
<dbReference type="GO" id="GO:0070681">
    <property type="term" value="P:glutaminyl-tRNAGln biosynthesis via transamidation"/>
    <property type="evidence" value="ECO:0007669"/>
    <property type="project" value="TreeGrafter"/>
</dbReference>
<comment type="catalytic activity">
    <reaction evidence="1">
        <text>L-glutamyl-tRNA(Gln) + L-glutamine + ATP + H2O = L-glutaminyl-tRNA(Gln) + L-glutamate + ADP + phosphate + H(+)</text>
        <dbReference type="Rhea" id="RHEA:17521"/>
        <dbReference type="Rhea" id="RHEA-COMP:9681"/>
        <dbReference type="Rhea" id="RHEA-COMP:9684"/>
        <dbReference type="ChEBI" id="CHEBI:15377"/>
        <dbReference type="ChEBI" id="CHEBI:15378"/>
        <dbReference type="ChEBI" id="CHEBI:29985"/>
        <dbReference type="ChEBI" id="CHEBI:30616"/>
        <dbReference type="ChEBI" id="CHEBI:43474"/>
        <dbReference type="ChEBI" id="CHEBI:58359"/>
        <dbReference type="ChEBI" id="CHEBI:78520"/>
        <dbReference type="ChEBI" id="CHEBI:78521"/>
        <dbReference type="ChEBI" id="CHEBI:456216"/>
    </reaction>
</comment>
<comment type="similarity">
    <text evidence="1">Belongs to the GatC family.</text>
</comment>
<sequence length="95" mass="10430">MALDKTDVAKIAHLARLAVDDDALDHYASELSSILDLVAQMNAADTSGVEPMAHPLHMAQRLRPDRVTESNQREHFQQIAPATEGGLYLVPKVIE</sequence>
<comment type="caution">
    <text evidence="2">The sequence shown here is derived from an EMBL/GenBank/DDBJ whole genome shotgun (WGS) entry which is preliminary data.</text>
</comment>
<dbReference type="EC" id="6.3.5.-" evidence="1"/>
<protein>
    <recommendedName>
        <fullName evidence="1">Aspartyl/glutamyl-tRNA(Asn/Gln) amidotransferase subunit C</fullName>
        <shortName evidence="1">Asp/Glu-ADT subunit C</shortName>
        <ecNumber evidence="1">6.3.5.-</ecNumber>
    </recommendedName>
</protein>
<dbReference type="HAMAP" id="MF_00122">
    <property type="entry name" value="GatC"/>
    <property type="match status" value="1"/>
</dbReference>
<dbReference type="RefSeq" id="WP_150090028.1">
    <property type="nucleotide sequence ID" value="NZ_JBFUOH010000084.1"/>
</dbReference>
<keyword evidence="1" id="KW-0547">Nucleotide-binding</keyword>
<dbReference type="PANTHER" id="PTHR15004">
    <property type="entry name" value="GLUTAMYL-TRNA(GLN) AMIDOTRANSFERASE SUBUNIT C, MITOCHONDRIAL"/>
    <property type="match status" value="1"/>
</dbReference>
<dbReference type="Pfam" id="PF02686">
    <property type="entry name" value="GatC"/>
    <property type="match status" value="1"/>
</dbReference>
<dbReference type="InterPro" id="IPR003837">
    <property type="entry name" value="GatC"/>
</dbReference>
<dbReference type="GO" id="GO:0006450">
    <property type="term" value="P:regulation of translational fidelity"/>
    <property type="evidence" value="ECO:0007669"/>
    <property type="project" value="InterPro"/>
</dbReference>
<reference evidence="2 3" key="1">
    <citation type="submission" date="2019-09" db="EMBL/GenBank/DDBJ databases">
        <title>Whole-genome sequence of the purple sulfur bacterium Thiohalocapsa marina DSM 19078.</title>
        <authorList>
            <person name="Kyndt J.A."/>
            <person name="Meyer T.E."/>
        </authorList>
    </citation>
    <scope>NUCLEOTIDE SEQUENCE [LARGE SCALE GENOMIC DNA]</scope>
    <source>
        <strain evidence="2 3">DSM 19078</strain>
    </source>
</reference>
<dbReference type="GO" id="GO:0005524">
    <property type="term" value="F:ATP binding"/>
    <property type="evidence" value="ECO:0007669"/>
    <property type="project" value="UniProtKB-KW"/>
</dbReference>
<organism evidence="2 3">
    <name type="scientific">Thiohalocapsa marina</name>
    <dbReference type="NCBI Taxonomy" id="424902"/>
    <lineage>
        <taxon>Bacteria</taxon>
        <taxon>Pseudomonadati</taxon>
        <taxon>Pseudomonadota</taxon>
        <taxon>Gammaproteobacteria</taxon>
        <taxon>Chromatiales</taxon>
        <taxon>Chromatiaceae</taxon>
        <taxon>Thiohalocapsa</taxon>
    </lineage>
</organism>